<dbReference type="PANTHER" id="PTHR46033">
    <property type="entry name" value="PROTEIN MAIN-LIKE 2"/>
    <property type="match status" value="1"/>
</dbReference>
<dbReference type="PANTHER" id="PTHR46033:SF8">
    <property type="entry name" value="PROTEIN MAINTENANCE OF MERISTEMS-LIKE"/>
    <property type="match status" value="1"/>
</dbReference>
<keyword evidence="3" id="KW-1185">Reference proteome</keyword>
<accession>A0ABR0QJF0</accession>
<evidence type="ECO:0000313" key="2">
    <source>
        <dbReference type="EMBL" id="KAK5839439.1"/>
    </source>
</evidence>
<dbReference type="Pfam" id="PF10536">
    <property type="entry name" value="PMD"/>
    <property type="match status" value="1"/>
</dbReference>
<gene>
    <name evidence="2" type="ORF">PVK06_008228</name>
</gene>
<evidence type="ECO:0000313" key="3">
    <source>
        <dbReference type="Proteomes" id="UP001358586"/>
    </source>
</evidence>
<dbReference type="InterPro" id="IPR019557">
    <property type="entry name" value="AminoTfrase-like_pln_mobile"/>
</dbReference>
<proteinExistence type="predicted"/>
<organism evidence="2 3">
    <name type="scientific">Gossypium arboreum</name>
    <name type="common">Tree cotton</name>
    <name type="synonym">Gossypium nanking</name>
    <dbReference type="NCBI Taxonomy" id="29729"/>
    <lineage>
        <taxon>Eukaryota</taxon>
        <taxon>Viridiplantae</taxon>
        <taxon>Streptophyta</taxon>
        <taxon>Embryophyta</taxon>
        <taxon>Tracheophyta</taxon>
        <taxon>Spermatophyta</taxon>
        <taxon>Magnoliopsida</taxon>
        <taxon>eudicotyledons</taxon>
        <taxon>Gunneridae</taxon>
        <taxon>Pentapetalae</taxon>
        <taxon>rosids</taxon>
        <taxon>malvids</taxon>
        <taxon>Malvales</taxon>
        <taxon>Malvaceae</taxon>
        <taxon>Malvoideae</taxon>
        <taxon>Gossypium</taxon>
    </lineage>
</organism>
<dbReference type="EMBL" id="JARKNE010000003">
    <property type="protein sequence ID" value="KAK5839439.1"/>
    <property type="molecule type" value="Genomic_DNA"/>
</dbReference>
<comment type="caution">
    <text evidence="2">The sequence shown here is derived from an EMBL/GenBank/DDBJ whole genome shotgun (WGS) entry which is preliminary data.</text>
</comment>
<sequence>MSICTRFPTNDDCVLEDFIHNMVKRAIPEIHGYLQEVGFLHASNMSGGYKLDLHLIDALMETWRPETHNFHLSCGECTITLEDVVPQLGLPVDGLVIMGSGIVSDKVTFCRSLLRKVPNKFESGQISVNWLKDNFNELLEDPEDQTKEVIQ</sequence>
<feature type="domain" description="Aminotransferase-like plant mobile" evidence="1">
    <location>
        <begin position="45"/>
        <end position="136"/>
    </location>
</feature>
<protein>
    <recommendedName>
        <fullName evidence="1">Aminotransferase-like plant mobile domain-containing protein</fullName>
    </recommendedName>
</protein>
<name>A0ABR0QJF0_GOSAR</name>
<dbReference type="Proteomes" id="UP001358586">
    <property type="component" value="Chromosome 3"/>
</dbReference>
<dbReference type="InterPro" id="IPR044824">
    <property type="entry name" value="MAIN-like"/>
</dbReference>
<reference evidence="2 3" key="1">
    <citation type="submission" date="2023-03" db="EMBL/GenBank/DDBJ databases">
        <title>WGS of Gossypium arboreum.</title>
        <authorList>
            <person name="Yu D."/>
        </authorList>
    </citation>
    <scope>NUCLEOTIDE SEQUENCE [LARGE SCALE GENOMIC DNA]</scope>
    <source>
        <tissue evidence="2">Leaf</tissue>
    </source>
</reference>
<evidence type="ECO:0000259" key="1">
    <source>
        <dbReference type="Pfam" id="PF10536"/>
    </source>
</evidence>